<keyword evidence="2" id="KW-0808">Transferase</keyword>
<reference evidence="2 3" key="1">
    <citation type="submission" date="2024-03" db="EMBL/GenBank/DDBJ databases">
        <title>Draft genome sequence of Pseudonocardia sp. DW16-2.</title>
        <authorList>
            <person name="Duangmal K."/>
        </authorList>
    </citation>
    <scope>NUCLEOTIDE SEQUENCE [LARGE SCALE GENOMIC DNA]</scope>
    <source>
        <strain evidence="2 3">DW16-2</strain>
    </source>
</reference>
<dbReference type="PROSITE" id="PS51186">
    <property type="entry name" value="GNAT"/>
    <property type="match status" value="1"/>
</dbReference>
<dbReference type="GO" id="GO:0016740">
    <property type="term" value="F:transferase activity"/>
    <property type="evidence" value="ECO:0007669"/>
    <property type="project" value="UniProtKB-KW"/>
</dbReference>
<comment type="caution">
    <text evidence="2">The sequence shown here is derived from an EMBL/GenBank/DDBJ whole genome shotgun (WGS) entry which is preliminary data.</text>
</comment>
<feature type="domain" description="N-acetyltransferase" evidence="1">
    <location>
        <begin position="6"/>
        <end position="166"/>
    </location>
</feature>
<sequence>MPEKLCSLRWPEESDYELVEQWLKPLSPTAALTGDANELVFARDVREANESGRVRYLMVDTPDGVTIGVVNHRRVGSAGSYAVGGAVGDPALWGAGAGAEAFTLLVDLLFHQLNAHRVEFTTASFNRHTMSMLTRGGFVLEGVLRDYYFLDGEYHDRTVWSILRDEFVAGANEHAELMPVADLVPERDKVRARTLLAKYLAADPPTSLRGVEERAARRRPY</sequence>
<dbReference type="PANTHER" id="PTHR43441">
    <property type="entry name" value="RIBOSOMAL-PROTEIN-SERINE ACETYLTRANSFERASE"/>
    <property type="match status" value="1"/>
</dbReference>
<dbReference type="EC" id="2.-.-.-" evidence="2"/>
<dbReference type="RefSeq" id="WP_340292788.1">
    <property type="nucleotide sequence ID" value="NZ_JBBJUP010000016.1"/>
</dbReference>
<proteinExistence type="predicted"/>
<accession>A0ABU8TBU6</accession>
<organism evidence="2 3">
    <name type="scientific">Pseudonocardia spirodelae</name>
    <dbReference type="NCBI Taxonomy" id="3133431"/>
    <lineage>
        <taxon>Bacteria</taxon>
        <taxon>Bacillati</taxon>
        <taxon>Actinomycetota</taxon>
        <taxon>Actinomycetes</taxon>
        <taxon>Pseudonocardiales</taxon>
        <taxon>Pseudonocardiaceae</taxon>
        <taxon>Pseudonocardia</taxon>
    </lineage>
</organism>
<keyword evidence="3" id="KW-1185">Reference proteome</keyword>
<evidence type="ECO:0000313" key="2">
    <source>
        <dbReference type="EMBL" id="MEJ8281001.1"/>
    </source>
</evidence>
<gene>
    <name evidence="2" type="ORF">WJX68_18815</name>
</gene>
<dbReference type="SUPFAM" id="SSF55729">
    <property type="entry name" value="Acyl-CoA N-acyltransferases (Nat)"/>
    <property type="match status" value="1"/>
</dbReference>
<protein>
    <submittedName>
        <fullName evidence="2">GNAT family protein</fullName>
        <ecNumber evidence="2">2.-.-.-</ecNumber>
    </submittedName>
</protein>
<dbReference type="EMBL" id="JBBJUP010000016">
    <property type="protein sequence ID" value="MEJ8281001.1"/>
    <property type="molecule type" value="Genomic_DNA"/>
</dbReference>
<dbReference type="PANTHER" id="PTHR43441:SF11">
    <property type="entry name" value="RIBOSOMAL-PROTEIN-SERINE ACETYLTRANSFERASE"/>
    <property type="match status" value="1"/>
</dbReference>
<dbReference type="InterPro" id="IPR000182">
    <property type="entry name" value="GNAT_dom"/>
</dbReference>
<evidence type="ECO:0000259" key="1">
    <source>
        <dbReference type="PROSITE" id="PS51186"/>
    </source>
</evidence>
<dbReference type="InterPro" id="IPR016181">
    <property type="entry name" value="Acyl_CoA_acyltransferase"/>
</dbReference>
<dbReference type="Proteomes" id="UP001364211">
    <property type="component" value="Unassembled WGS sequence"/>
</dbReference>
<evidence type="ECO:0000313" key="3">
    <source>
        <dbReference type="Proteomes" id="UP001364211"/>
    </source>
</evidence>
<dbReference type="Pfam" id="PF13302">
    <property type="entry name" value="Acetyltransf_3"/>
    <property type="match status" value="1"/>
</dbReference>
<name>A0ABU8TBU6_9PSEU</name>
<dbReference type="InterPro" id="IPR051908">
    <property type="entry name" value="Ribosomal_N-acetyltransferase"/>
</dbReference>
<dbReference type="Gene3D" id="3.40.630.30">
    <property type="match status" value="1"/>
</dbReference>